<feature type="region of interest" description="Disordered" evidence="2">
    <location>
        <begin position="200"/>
        <end position="245"/>
    </location>
</feature>
<dbReference type="Proteomes" id="UP000823674">
    <property type="component" value="Chromosome A09"/>
</dbReference>
<feature type="region of interest" description="Disordered" evidence="2">
    <location>
        <begin position="1113"/>
        <end position="1163"/>
    </location>
</feature>
<evidence type="ECO:0000256" key="1">
    <source>
        <dbReference type="SAM" id="Coils"/>
    </source>
</evidence>
<dbReference type="EMBL" id="JADBGQ010000008">
    <property type="protein sequence ID" value="KAG5383635.1"/>
    <property type="molecule type" value="Genomic_DNA"/>
</dbReference>
<organism evidence="3 4">
    <name type="scientific">Brassica rapa subsp. trilocularis</name>
    <dbReference type="NCBI Taxonomy" id="1813537"/>
    <lineage>
        <taxon>Eukaryota</taxon>
        <taxon>Viridiplantae</taxon>
        <taxon>Streptophyta</taxon>
        <taxon>Embryophyta</taxon>
        <taxon>Tracheophyta</taxon>
        <taxon>Spermatophyta</taxon>
        <taxon>Magnoliopsida</taxon>
        <taxon>eudicotyledons</taxon>
        <taxon>Gunneridae</taxon>
        <taxon>Pentapetalae</taxon>
        <taxon>rosids</taxon>
        <taxon>malvids</taxon>
        <taxon>Brassicales</taxon>
        <taxon>Brassicaceae</taxon>
        <taxon>Brassiceae</taxon>
        <taxon>Brassica</taxon>
    </lineage>
</organism>
<evidence type="ECO:0000313" key="4">
    <source>
        <dbReference type="Proteomes" id="UP000823674"/>
    </source>
</evidence>
<protein>
    <submittedName>
        <fullName evidence="3">Uncharacterized protein</fullName>
    </submittedName>
</protein>
<sequence length="1603" mass="181317">MDCHRRPVCADGHTQTHTDSHRRPVCADGHTRTHTDVLCVLTDTHRRPVCADEQPGTATDVLCVVADTHRHTRTATDSHGRLVCADGQPRTCCVCWRTHTNVLCVLTDTHGRPVCADGHTHTATDVLYVLTDSHGHSPRGPKSPEQSTGRVSVLSPRTNVLISELLDSHRRPVCTDGHTRTHTDSHGCTVCADGHTRTSYSLRGPKSPEHSTGRVSVLSPRTSVAASNSAAEPEVDPTPYSTSQGANQDIRALKMPYLTKQEGLNHEDNFYGFYTQDGVQTNWNLPKIFTEQEVMNFTIQRFLSPSICEYATLEEDSSPKKKRPEPKPIIGVKRSLLSFQKAQDLEKWSRKLEDMINFPKPAKPALHLPYLEDPGFTLNQPQEWQPGDLLSHSEELYNIIGSTMPHWIRRIPIKPKDQAGLHQLAKPTSFKESLQPIQLGSTQGYLWEPGDTLDHSEDIQNVLSWTSTQEIRRISLPINLPYLATSTLNALEKFLQIFAQDQRPYSLLLRPRSILGRLEDHGHVQKLSRYKSSQVSLLEGSKSSLTAIFHGVIKAFAPKTLTAPKHLDLSRLLSIESCGVLNPPSLHSNSFITCIPSYRPSDHLFAMEEERHGQNLRATSSQQSAALQKLQIKIAQLEKRNQAQGQRPHEGDLEMYQGQSMSSPSHQILQGSIKLQLLKPTTLMLLILGKRGYLRWERNLDEWFHYNNILRKERLAYAIDQLKDDAFKWWVQEEDDRWFYKEPAIKTWRALKEVMRDRFSPDYTRSEIQELYPRRYPTHGSKEARKMVEQEVQRVLPKEANFQPNQGHAIVHCLEQESDIPKVRKMSTSVGQNTLIRSKDKPEQVIIQVKAKVSPIHDKSFHKSSTTCMMHLSLSKSVITGLKEPSYIEEEAPGTNLPMDQKEARSTKQSKLLNKPKPVIQVSNQGIPDESHMLTGVPSAEPDHELNQNPHHKWKPKSEQCTVQVPKSEESKVTTRQTKNKKFLLPHLTLRCFDPGISQEEHKNRAQLSQEDGYTNQGKHLQERQPSNQISPKKNIILHHADAPKNVEKFSGCKEESFKEIPPDNLLLLGGSNPKMVRTEPARSMKDHPLKKRSNAKFHSRGVILSYLLKEEPPDEQSIPKPKQYQGYTVSRSKPFQGGGNVAASNSAAEPEVDPTPYSTSQGANQDIRALKMPYLTKQEGLNHEDNFYGFYTQEGVQNNWNLPKIFTEQEVMNFTIQRFLSPSICEYATLEEDSSPKKKRPEPKPIIGVKRGLLAFQKAQDLEKWSRKLEDMMNFPKPAKPALHLPYLEDPGFTSNQPQEWQPGDLLSHSEALYNIIGSTMPHWIRRIPIKPKDQAGLHQLAKPTSLKESLQPIQLDIKDVLSWTSTQEIRRISLPINLPYLATSTLNALEKFLQIFAQDQRPYSLLLRPRSISGRLEDHGHVQKLSRYKSSQVSLLEGSKSSLTAIFHGVIKAFAPKTLSSTAPKHLDLSRLLSIESCGVLNPPSFHSNSFITCIPSYRPSDHLFATDVLCVQTDTHGHTWIHTDSPGRPVCTDGQPLTATDVLCVPADTHRHTRTNTDSHGRLVCADEQPRICCVCWRTHTDVLCVLTDTNRQPRTSCVR</sequence>
<reference evidence="3 4" key="1">
    <citation type="submission" date="2021-03" db="EMBL/GenBank/DDBJ databases">
        <authorList>
            <person name="King G.J."/>
            <person name="Bancroft I."/>
            <person name="Baten A."/>
            <person name="Bloomfield J."/>
            <person name="Borpatragohain P."/>
            <person name="He Z."/>
            <person name="Irish N."/>
            <person name="Irwin J."/>
            <person name="Liu K."/>
            <person name="Mauleon R.P."/>
            <person name="Moore J."/>
            <person name="Morris R."/>
            <person name="Ostergaard L."/>
            <person name="Wang B."/>
            <person name="Wells R."/>
        </authorList>
    </citation>
    <scope>NUCLEOTIDE SEQUENCE [LARGE SCALE GENOMIC DNA]</scope>
    <source>
        <strain evidence="3">R-o-18</strain>
        <tissue evidence="3">Leaf</tissue>
    </source>
</reference>
<evidence type="ECO:0000256" key="2">
    <source>
        <dbReference type="SAM" id="MobiDB-lite"/>
    </source>
</evidence>
<keyword evidence="1" id="KW-0175">Coiled coil</keyword>
<name>A0ABQ7LDE9_BRACM</name>
<evidence type="ECO:0000313" key="3">
    <source>
        <dbReference type="EMBL" id="KAG5383635.1"/>
    </source>
</evidence>
<gene>
    <name evidence="3" type="primary">A09g505250.1_BraROA</name>
    <name evidence="3" type="ORF">IGI04_035105</name>
</gene>
<feature type="region of interest" description="Disordered" evidence="2">
    <location>
        <begin position="948"/>
        <end position="977"/>
    </location>
</feature>
<feature type="compositionally biased region" description="Polar residues" evidence="2">
    <location>
        <begin position="219"/>
        <end position="230"/>
    </location>
</feature>
<keyword evidence="4" id="KW-1185">Reference proteome</keyword>
<feature type="region of interest" description="Disordered" evidence="2">
    <location>
        <begin position="132"/>
        <end position="152"/>
    </location>
</feature>
<accession>A0ABQ7LDE9</accession>
<feature type="coiled-coil region" evidence="1">
    <location>
        <begin position="620"/>
        <end position="647"/>
    </location>
</feature>
<proteinExistence type="predicted"/>
<comment type="caution">
    <text evidence="3">The sequence shown here is derived from an EMBL/GenBank/DDBJ whole genome shotgun (WGS) entry which is preliminary data.</text>
</comment>